<reference evidence="6 7" key="1">
    <citation type="journal article" date="2016" name="Nat. Commun.">
        <title>Thousands of microbial genomes shed light on interconnected biogeochemical processes in an aquifer system.</title>
        <authorList>
            <person name="Anantharaman K."/>
            <person name="Brown C.T."/>
            <person name="Hug L.A."/>
            <person name="Sharon I."/>
            <person name="Castelle C.J."/>
            <person name="Probst A.J."/>
            <person name="Thomas B.C."/>
            <person name="Singh A."/>
            <person name="Wilkins M.J."/>
            <person name="Karaoz U."/>
            <person name="Brodie E.L."/>
            <person name="Williams K.H."/>
            <person name="Hubbard S.S."/>
            <person name="Banfield J.F."/>
        </authorList>
    </citation>
    <scope>NUCLEOTIDE SEQUENCE [LARGE SCALE GENOMIC DNA]</scope>
</reference>
<keyword evidence="4" id="KW-0472">Membrane</keyword>
<evidence type="ECO:0000256" key="4">
    <source>
        <dbReference type="SAM" id="Phobius"/>
    </source>
</evidence>
<dbReference type="EMBL" id="MHJO01000035">
    <property type="protein sequence ID" value="OGY68541.1"/>
    <property type="molecule type" value="Genomic_DNA"/>
</dbReference>
<evidence type="ECO:0000256" key="2">
    <source>
        <dbReference type="ARBA" id="ARBA00022448"/>
    </source>
</evidence>
<evidence type="ECO:0000256" key="3">
    <source>
        <dbReference type="ARBA" id="ARBA00022729"/>
    </source>
</evidence>
<dbReference type="GO" id="GO:0042597">
    <property type="term" value="C:periplasmic space"/>
    <property type="evidence" value="ECO:0007669"/>
    <property type="project" value="UniProtKB-ARBA"/>
</dbReference>
<keyword evidence="3" id="KW-0732">Signal</keyword>
<keyword evidence="4" id="KW-1133">Transmembrane helix</keyword>
<keyword evidence="4" id="KW-0812">Transmembrane</keyword>
<evidence type="ECO:0000256" key="1">
    <source>
        <dbReference type="ARBA" id="ARBA00005695"/>
    </source>
</evidence>
<dbReference type="Gene3D" id="3.10.105.10">
    <property type="entry name" value="Dipeptide-binding Protein, Domain 3"/>
    <property type="match status" value="1"/>
</dbReference>
<dbReference type="PIRSF" id="PIRSF002741">
    <property type="entry name" value="MppA"/>
    <property type="match status" value="1"/>
</dbReference>
<dbReference type="AlphaFoldDB" id="A0A1G1ZVL2"/>
<dbReference type="GO" id="GO:1904680">
    <property type="term" value="F:peptide transmembrane transporter activity"/>
    <property type="evidence" value="ECO:0007669"/>
    <property type="project" value="TreeGrafter"/>
</dbReference>
<dbReference type="PANTHER" id="PTHR30290">
    <property type="entry name" value="PERIPLASMIC BINDING COMPONENT OF ABC TRANSPORTER"/>
    <property type="match status" value="1"/>
</dbReference>
<dbReference type="GO" id="GO:0015833">
    <property type="term" value="P:peptide transport"/>
    <property type="evidence" value="ECO:0007669"/>
    <property type="project" value="TreeGrafter"/>
</dbReference>
<feature type="transmembrane region" description="Helical" evidence="4">
    <location>
        <begin position="18"/>
        <end position="36"/>
    </location>
</feature>
<dbReference type="SUPFAM" id="SSF53850">
    <property type="entry name" value="Periplasmic binding protein-like II"/>
    <property type="match status" value="1"/>
</dbReference>
<comment type="caution">
    <text evidence="6">The sequence shown here is derived from an EMBL/GenBank/DDBJ whole genome shotgun (WGS) entry which is preliminary data.</text>
</comment>
<dbReference type="InterPro" id="IPR030678">
    <property type="entry name" value="Peptide/Ni-bd"/>
</dbReference>
<proteinExistence type="inferred from homology"/>
<gene>
    <name evidence="6" type="ORF">A2586_03040</name>
</gene>
<dbReference type="InterPro" id="IPR000914">
    <property type="entry name" value="SBP_5_dom"/>
</dbReference>
<protein>
    <recommendedName>
        <fullName evidence="5">Solute-binding protein family 5 domain-containing protein</fullName>
    </recommendedName>
</protein>
<dbReference type="GO" id="GO:0043190">
    <property type="term" value="C:ATP-binding cassette (ABC) transporter complex"/>
    <property type="evidence" value="ECO:0007669"/>
    <property type="project" value="InterPro"/>
</dbReference>
<dbReference type="Gene3D" id="3.40.190.10">
    <property type="entry name" value="Periplasmic binding protein-like II"/>
    <property type="match status" value="1"/>
</dbReference>
<keyword evidence="2" id="KW-0813">Transport</keyword>
<comment type="similarity">
    <text evidence="1">Belongs to the bacterial solute-binding protein 5 family.</text>
</comment>
<sequence>MFSRLIHIVQSFSKVERLLFYGALVIFIVSGAILAIEATDEYTYKKPLPGGRYSEGFVGQLTAINPILTNNDIDRTISKLLFETLDALSESIKDDGKRVWTVRLKDNVLWHDGEMITSDDVVFTIQTIQNPNAFSPLFTTWQGVVAERVSEKEVRLTIRTPYVFFNDNLKDLPIIPKHIFDHIPPTNLRLSEYSIEAIGSGPYKFDSYQKRKDGFITKYTLALNDHYYGNAPLIHFVDFKFYSSLEDLVAGFNAGEISGFGTFDPRITKEISRSHVVYSLLLPQYYALFLNQNSSLPLKEKNVRLALDYAIDRKRIIDEVFLGHAITVSGPLVPGSSGYSPSVNVPKEYDPTKAHTILESSGWKPNSDHKGIRTRRLGDAIVLLEFTITTPDTPLLVKTAQIIRENLEAVGSKVTLDIVSIDSINKDIIPSRNYQITLFGNITGRQPDFFSFWHSSQRFYPGLNLALYQNKSADNLIESIRQNSDPEKRQSDLTTLQSAIIQDYPVLFLYAPHYLHITEPRIKGFDAKWVLTPAHKFDTIKSWYINTTRALR</sequence>
<dbReference type="Gene3D" id="3.90.76.10">
    <property type="entry name" value="Dipeptide-binding Protein, Domain 1"/>
    <property type="match status" value="1"/>
</dbReference>
<accession>A0A1G1ZVL2</accession>
<dbReference type="PANTHER" id="PTHR30290:SF9">
    <property type="entry name" value="OLIGOPEPTIDE-BINDING PROTEIN APPA"/>
    <property type="match status" value="1"/>
</dbReference>
<evidence type="ECO:0000313" key="7">
    <source>
        <dbReference type="Proteomes" id="UP000176611"/>
    </source>
</evidence>
<dbReference type="Pfam" id="PF00496">
    <property type="entry name" value="SBP_bac_5"/>
    <property type="match status" value="1"/>
</dbReference>
<organism evidence="6 7">
    <name type="scientific">Candidatus Harrisonbacteria bacterium RIFOXYD1_FULL_40_9</name>
    <dbReference type="NCBI Taxonomy" id="1798412"/>
    <lineage>
        <taxon>Bacteria</taxon>
        <taxon>Candidatus Harrisoniibacteriota</taxon>
    </lineage>
</organism>
<dbReference type="Proteomes" id="UP000176611">
    <property type="component" value="Unassembled WGS sequence"/>
</dbReference>
<dbReference type="InterPro" id="IPR039424">
    <property type="entry name" value="SBP_5"/>
</dbReference>
<name>A0A1G1ZVL2_9BACT</name>
<dbReference type="CDD" id="cd08513">
    <property type="entry name" value="PBP2_thermophilic_Hb8_like"/>
    <property type="match status" value="1"/>
</dbReference>
<evidence type="ECO:0000313" key="6">
    <source>
        <dbReference type="EMBL" id="OGY68541.1"/>
    </source>
</evidence>
<evidence type="ECO:0000259" key="5">
    <source>
        <dbReference type="Pfam" id="PF00496"/>
    </source>
</evidence>
<feature type="domain" description="Solute-binding protein family 5" evidence="5">
    <location>
        <begin position="90"/>
        <end position="453"/>
    </location>
</feature>